<proteinExistence type="predicted"/>
<dbReference type="Proteomes" id="UP001156691">
    <property type="component" value="Unassembled WGS sequence"/>
</dbReference>
<dbReference type="RefSeq" id="WP_284338629.1">
    <property type="nucleotide sequence ID" value="NZ_BSNS01000002.1"/>
</dbReference>
<dbReference type="InterPro" id="IPR051678">
    <property type="entry name" value="AGP_Transferase"/>
</dbReference>
<reference evidence="3" key="1">
    <citation type="journal article" date="2019" name="Int. J. Syst. Evol. Microbiol.">
        <title>The Global Catalogue of Microorganisms (GCM) 10K type strain sequencing project: providing services to taxonomists for standard genome sequencing and annotation.</title>
        <authorList>
            <consortium name="The Broad Institute Genomics Platform"/>
            <consortium name="The Broad Institute Genome Sequencing Center for Infectious Disease"/>
            <person name="Wu L."/>
            <person name="Ma J."/>
        </authorList>
    </citation>
    <scope>NUCLEOTIDE SEQUENCE [LARGE SCALE GENOMIC DNA]</scope>
    <source>
        <strain evidence="3">NBRC 112416</strain>
    </source>
</reference>
<dbReference type="SUPFAM" id="SSF56112">
    <property type="entry name" value="Protein kinase-like (PK-like)"/>
    <property type="match status" value="1"/>
</dbReference>
<evidence type="ECO:0000313" key="2">
    <source>
        <dbReference type="EMBL" id="GLQ53179.1"/>
    </source>
</evidence>
<evidence type="ECO:0000259" key="1">
    <source>
        <dbReference type="Pfam" id="PF01636"/>
    </source>
</evidence>
<feature type="domain" description="Aminoglycoside phosphotransferase" evidence="1">
    <location>
        <begin position="8"/>
        <end position="210"/>
    </location>
</feature>
<gene>
    <name evidence="2" type="ORF">GCM10010862_04370</name>
</gene>
<dbReference type="InterPro" id="IPR011009">
    <property type="entry name" value="Kinase-like_dom_sf"/>
</dbReference>
<accession>A0ABQ5VZZ4</accession>
<name>A0ABQ5VZZ4_9HYPH</name>
<dbReference type="EMBL" id="BSNS01000002">
    <property type="protein sequence ID" value="GLQ53179.1"/>
    <property type="molecule type" value="Genomic_DNA"/>
</dbReference>
<dbReference type="PANTHER" id="PTHR21310">
    <property type="entry name" value="AMINOGLYCOSIDE PHOSPHOTRANSFERASE-RELATED-RELATED"/>
    <property type="match status" value="1"/>
</dbReference>
<evidence type="ECO:0000313" key="3">
    <source>
        <dbReference type="Proteomes" id="UP001156691"/>
    </source>
</evidence>
<dbReference type="Gene3D" id="3.90.1200.10">
    <property type="match status" value="1"/>
</dbReference>
<comment type="caution">
    <text evidence="2">The sequence shown here is derived from an EMBL/GenBank/DDBJ whole genome shotgun (WGS) entry which is preliminary data.</text>
</comment>
<protein>
    <submittedName>
        <fullName evidence="2">Aminoglycoside phosphotransferase</fullName>
    </submittedName>
</protein>
<organism evidence="2 3">
    <name type="scientific">Devosia nitrariae</name>
    <dbReference type="NCBI Taxonomy" id="2071872"/>
    <lineage>
        <taxon>Bacteria</taxon>
        <taxon>Pseudomonadati</taxon>
        <taxon>Pseudomonadota</taxon>
        <taxon>Alphaproteobacteria</taxon>
        <taxon>Hyphomicrobiales</taxon>
        <taxon>Devosiaceae</taxon>
        <taxon>Devosia</taxon>
    </lineage>
</organism>
<sequence length="246" mass="26571">MHHPRGNLIGSGKEAEVYEFGDRVLKLYRAGPRKGSAFREAAILAAIESLDVPAPRVLGVEQFDGRWGVIMERAEGPAFAEAALKGGAALETHLAAMARLHAHIHAQPAPALGAQRAMLRRNISKTPLLDEVLRKRLLDGLAARPDGDRLCHGDFHPWNILGNIDTPIVVDWLDASIGVPAADICRSYVLMANARPDIATAYVDAYLAATGIARSEIEAWVPYVAAARLAEGVPDETERLLALARL</sequence>
<keyword evidence="3" id="KW-1185">Reference proteome</keyword>
<dbReference type="InterPro" id="IPR002575">
    <property type="entry name" value="Aminoglycoside_PTrfase"/>
</dbReference>
<dbReference type="Pfam" id="PF01636">
    <property type="entry name" value="APH"/>
    <property type="match status" value="1"/>
</dbReference>